<dbReference type="PANTHER" id="PTHR48045">
    <property type="entry name" value="UDP-GLYCOSYLTRANSFERASE 72B1"/>
    <property type="match status" value="1"/>
</dbReference>
<dbReference type="EMBL" id="JARJCW010000028">
    <property type="protein sequence ID" value="KAJ7210324.1"/>
    <property type="molecule type" value="Genomic_DNA"/>
</dbReference>
<keyword evidence="3" id="KW-1185">Reference proteome</keyword>
<dbReference type="GO" id="GO:0008194">
    <property type="term" value="F:UDP-glycosyltransferase activity"/>
    <property type="evidence" value="ECO:0007669"/>
    <property type="project" value="InterPro"/>
</dbReference>
<dbReference type="Proteomes" id="UP001219525">
    <property type="component" value="Unassembled WGS sequence"/>
</dbReference>
<reference evidence="2" key="1">
    <citation type="submission" date="2023-03" db="EMBL/GenBank/DDBJ databases">
        <title>Massive genome expansion in bonnet fungi (Mycena s.s.) driven by repeated elements and novel gene families across ecological guilds.</title>
        <authorList>
            <consortium name="Lawrence Berkeley National Laboratory"/>
            <person name="Harder C.B."/>
            <person name="Miyauchi S."/>
            <person name="Viragh M."/>
            <person name="Kuo A."/>
            <person name="Thoen E."/>
            <person name="Andreopoulos B."/>
            <person name="Lu D."/>
            <person name="Skrede I."/>
            <person name="Drula E."/>
            <person name="Henrissat B."/>
            <person name="Morin E."/>
            <person name="Kohler A."/>
            <person name="Barry K."/>
            <person name="LaButti K."/>
            <person name="Morin E."/>
            <person name="Salamov A."/>
            <person name="Lipzen A."/>
            <person name="Mereny Z."/>
            <person name="Hegedus B."/>
            <person name="Baldrian P."/>
            <person name="Stursova M."/>
            <person name="Weitz H."/>
            <person name="Taylor A."/>
            <person name="Grigoriev I.V."/>
            <person name="Nagy L.G."/>
            <person name="Martin F."/>
            <person name="Kauserud H."/>
        </authorList>
    </citation>
    <scope>NUCLEOTIDE SEQUENCE</scope>
    <source>
        <strain evidence="2">9144</strain>
    </source>
</reference>
<evidence type="ECO:0000313" key="2">
    <source>
        <dbReference type="EMBL" id="KAJ7210324.1"/>
    </source>
</evidence>
<name>A0AAD6YHH4_9AGAR</name>
<dbReference type="Gene3D" id="3.40.50.2000">
    <property type="entry name" value="Glycogen Phosphorylase B"/>
    <property type="match status" value="2"/>
</dbReference>
<dbReference type="AlphaFoldDB" id="A0AAD6YHH4"/>
<gene>
    <name evidence="2" type="ORF">GGX14DRAFT_625273</name>
</gene>
<keyword evidence="1" id="KW-0808">Transferase</keyword>
<dbReference type="SUPFAM" id="SSF53756">
    <property type="entry name" value="UDP-Glycosyltransferase/glycogen phosphorylase"/>
    <property type="match status" value="1"/>
</dbReference>
<dbReference type="CDD" id="cd03784">
    <property type="entry name" value="GT1_Gtf-like"/>
    <property type="match status" value="1"/>
</dbReference>
<evidence type="ECO:0008006" key="4">
    <source>
        <dbReference type="Google" id="ProtNLM"/>
    </source>
</evidence>
<dbReference type="PANTHER" id="PTHR48045:SF37">
    <property type="entry name" value="UDP-GLYCOSYLTRANSFERASE 92A1-LIKE"/>
    <property type="match status" value="1"/>
</dbReference>
<comment type="caution">
    <text evidence="2">The sequence shown here is derived from an EMBL/GenBank/DDBJ whole genome shotgun (WGS) entry which is preliminary data.</text>
</comment>
<accession>A0AAD6YHH4</accession>
<evidence type="ECO:0000313" key="3">
    <source>
        <dbReference type="Proteomes" id="UP001219525"/>
    </source>
</evidence>
<dbReference type="InterPro" id="IPR002213">
    <property type="entry name" value="UDP_glucos_trans"/>
</dbReference>
<evidence type="ECO:0000256" key="1">
    <source>
        <dbReference type="ARBA" id="ARBA00022679"/>
    </source>
</evidence>
<organism evidence="2 3">
    <name type="scientific">Mycena pura</name>
    <dbReference type="NCBI Taxonomy" id="153505"/>
    <lineage>
        <taxon>Eukaryota</taxon>
        <taxon>Fungi</taxon>
        <taxon>Dikarya</taxon>
        <taxon>Basidiomycota</taxon>
        <taxon>Agaricomycotina</taxon>
        <taxon>Agaricomycetes</taxon>
        <taxon>Agaricomycetidae</taxon>
        <taxon>Agaricales</taxon>
        <taxon>Marasmiineae</taxon>
        <taxon>Mycenaceae</taxon>
        <taxon>Mycena</taxon>
    </lineage>
</organism>
<sequence length="287" mass="31414">MECDGVIISTAEAYEKTSLDALKSWLAGLSKPLYALGPLVPRTLRSEATTSETDRFKTFLDEMQAQHGKHCVIYISCGTVFWPTVNDYVEELVEALPEMKAPFILCHASPFAKISDELRSKVVNSGIALLTTWCPQQLILSHSATGWFLTHGAQWFDVHFVCGADSRSQSGHGGLMESLSSGVPLICWPFDADQPAAAKHLTHNLNVAFELVEVRTGLGMKPSYGSDKVPEGTREAVGREIRAVVVDCRGETGKEKRKNAERLRAELLEAWSVGGPAIGDFLGSLHR</sequence>
<protein>
    <recommendedName>
        <fullName evidence="4">UDP-Glycosyltransferase/glycogen phosphorylase</fullName>
    </recommendedName>
</protein>
<proteinExistence type="predicted"/>
<dbReference type="Pfam" id="PF00201">
    <property type="entry name" value="UDPGT"/>
    <property type="match status" value="2"/>
</dbReference>